<evidence type="ECO:0000313" key="2">
    <source>
        <dbReference type="EMBL" id="RAJ93081.1"/>
    </source>
</evidence>
<dbReference type="Proteomes" id="UP000248790">
    <property type="component" value="Unassembled WGS sequence"/>
</dbReference>
<reference evidence="2 3" key="1">
    <citation type="submission" date="2018-06" db="EMBL/GenBank/DDBJ databases">
        <title>Genomic Encyclopedia of Archaeal and Bacterial Type Strains, Phase II (KMG-II): from individual species to whole genera.</title>
        <authorList>
            <person name="Goeker M."/>
        </authorList>
    </citation>
    <scope>NUCLEOTIDE SEQUENCE [LARGE SCALE GENOMIC DNA]</scope>
    <source>
        <strain evidence="2 3">DSM 21851</strain>
    </source>
</reference>
<keyword evidence="1" id="KW-0732">Signal</keyword>
<accession>A0A327WN17</accession>
<feature type="signal peptide" evidence="1">
    <location>
        <begin position="1"/>
        <end position="19"/>
    </location>
</feature>
<dbReference type="RefSeq" id="WP_111630617.1">
    <property type="nucleotide sequence ID" value="NZ_QLMC01000006.1"/>
</dbReference>
<proteinExistence type="predicted"/>
<gene>
    <name evidence="2" type="ORF">LX87_04593</name>
</gene>
<comment type="caution">
    <text evidence="2">The sequence shown here is derived from an EMBL/GenBank/DDBJ whole genome shotgun (WGS) entry which is preliminary data.</text>
</comment>
<evidence type="ECO:0000256" key="1">
    <source>
        <dbReference type="SAM" id="SignalP"/>
    </source>
</evidence>
<evidence type="ECO:0000313" key="3">
    <source>
        <dbReference type="Proteomes" id="UP000248790"/>
    </source>
</evidence>
<dbReference type="EMBL" id="QLMC01000006">
    <property type="protein sequence ID" value="RAJ93081.1"/>
    <property type="molecule type" value="Genomic_DNA"/>
</dbReference>
<dbReference type="Gene3D" id="2.40.160.170">
    <property type="match status" value="1"/>
</dbReference>
<evidence type="ECO:0008006" key="4">
    <source>
        <dbReference type="Google" id="ProtNLM"/>
    </source>
</evidence>
<organism evidence="2 3">
    <name type="scientific">Larkinella arboricola</name>
    <dbReference type="NCBI Taxonomy" id="643671"/>
    <lineage>
        <taxon>Bacteria</taxon>
        <taxon>Pseudomonadati</taxon>
        <taxon>Bacteroidota</taxon>
        <taxon>Cytophagia</taxon>
        <taxon>Cytophagales</taxon>
        <taxon>Spirosomataceae</taxon>
        <taxon>Larkinella</taxon>
    </lineage>
</organism>
<name>A0A327WN17_LARAB</name>
<dbReference type="OrthoDB" id="597504at2"/>
<keyword evidence="3" id="KW-1185">Reference proteome</keyword>
<feature type="chain" id="PRO_5016352186" description="Outer membrane protein" evidence="1">
    <location>
        <begin position="20"/>
        <end position="227"/>
    </location>
</feature>
<sequence length="227" mass="24904">MKNVLLLFLSVALPGWSLAQQDARSTTSSFQPGVAVGIRAGTAGIGLDISKSITPQWVLRVGGNLFSYMGTLKSGKDTDDIQIGFDYKLNLASVNALIDFYPFRRAGFRVTGGVFYNLNELTFDGLPTKEVVFNDVTFTREEIGTINGKANFTKVAPYLGLGWGHPFRGTKLTFMADLGVFYQQSPQVTLVTTGMLEPSSDQGPVIERNLQPLKYYPVLNLGLSYRL</sequence>
<protein>
    <recommendedName>
        <fullName evidence="4">Outer membrane protein</fullName>
    </recommendedName>
</protein>
<dbReference type="AlphaFoldDB" id="A0A327WN17"/>